<dbReference type="GeneID" id="120282823"/>
<dbReference type="AlphaFoldDB" id="A0AB40CZQ5"/>
<dbReference type="PANTHER" id="PTHR46398">
    <property type="entry name" value="ALPHA/BETA-HYDROLASES SUPERFAMILY PROTEIN"/>
    <property type="match status" value="1"/>
</dbReference>
<dbReference type="RefSeq" id="XP_039145601.1">
    <property type="nucleotide sequence ID" value="XM_039289667.1"/>
</dbReference>
<proteinExistence type="predicted"/>
<feature type="non-terminal residue" evidence="2">
    <location>
        <position position="1"/>
    </location>
</feature>
<protein>
    <submittedName>
        <fullName evidence="2">Uncharacterized protein LOC120282823</fullName>
    </submittedName>
</protein>
<name>A0AB40CZQ5_DIOCR</name>
<keyword evidence="1" id="KW-1185">Reference proteome</keyword>
<evidence type="ECO:0000313" key="2">
    <source>
        <dbReference type="RefSeq" id="XP_039145601.1"/>
    </source>
</evidence>
<evidence type="ECO:0000313" key="1">
    <source>
        <dbReference type="Proteomes" id="UP001515500"/>
    </source>
</evidence>
<dbReference type="Proteomes" id="UP001515500">
    <property type="component" value="Chromosome 18"/>
</dbReference>
<gene>
    <name evidence="2" type="primary">LOC120282823</name>
</gene>
<reference evidence="2" key="1">
    <citation type="submission" date="2025-08" db="UniProtKB">
        <authorList>
            <consortium name="RefSeq"/>
        </authorList>
    </citation>
    <scope>IDENTIFICATION</scope>
</reference>
<sequence>HGFSRCGRFPPEVRTAIPVEGRFEHVVLSCNATSDHGIVWIEREAQKALDLMDENVDLTSPPSQKMERKQTLEKEHKDALERIVSLNVPNAEPPISKTAKGSSDDTPVKIIIEDSSDDTPVEIKIEESSSNNLNSSGKTNWDELVEKLFHRNESGNLVLKRNIPVQ</sequence>
<accession>A0AB40CZQ5</accession>
<dbReference type="PANTHER" id="PTHR46398:SF7">
    <property type="entry name" value="ALPHA_BETA-HYDROLASES SUPERFAMILY PROTEIN"/>
    <property type="match status" value="1"/>
</dbReference>
<organism evidence="1 2">
    <name type="scientific">Dioscorea cayennensis subsp. rotundata</name>
    <name type="common">White Guinea yam</name>
    <name type="synonym">Dioscorea rotundata</name>
    <dbReference type="NCBI Taxonomy" id="55577"/>
    <lineage>
        <taxon>Eukaryota</taxon>
        <taxon>Viridiplantae</taxon>
        <taxon>Streptophyta</taxon>
        <taxon>Embryophyta</taxon>
        <taxon>Tracheophyta</taxon>
        <taxon>Spermatophyta</taxon>
        <taxon>Magnoliopsida</taxon>
        <taxon>Liliopsida</taxon>
        <taxon>Dioscoreales</taxon>
        <taxon>Dioscoreaceae</taxon>
        <taxon>Dioscorea</taxon>
    </lineage>
</organism>